<dbReference type="PANTHER" id="PTHR11993:SF10">
    <property type="entry name" value="NADH DEHYDROGENASE [UBIQUINONE] IRON-SULFUR PROTEIN 2, MITOCHONDRIAL"/>
    <property type="match status" value="1"/>
</dbReference>
<dbReference type="Pfam" id="PF00346">
    <property type="entry name" value="Complex1_49kDa"/>
    <property type="match status" value="1"/>
</dbReference>
<keyword evidence="6" id="KW-1185">Reference proteome</keyword>
<dbReference type="EMBL" id="UYRU01042497">
    <property type="protein sequence ID" value="VDK75884.1"/>
    <property type="molecule type" value="Genomic_DNA"/>
</dbReference>
<evidence type="ECO:0000256" key="1">
    <source>
        <dbReference type="ARBA" id="ARBA00005769"/>
    </source>
</evidence>
<dbReference type="InterPro" id="IPR029014">
    <property type="entry name" value="NiFe-Hase_large"/>
</dbReference>
<reference evidence="5 6" key="1">
    <citation type="submission" date="2018-11" db="EMBL/GenBank/DDBJ databases">
        <authorList>
            <consortium name="Pathogen Informatics"/>
        </authorList>
    </citation>
    <scope>NUCLEOTIDE SEQUENCE [LARGE SCALE GENOMIC DNA]</scope>
</reference>
<evidence type="ECO:0000313" key="6">
    <source>
        <dbReference type="Proteomes" id="UP000281553"/>
    </source>
</evidence>
<dbReference type="InterPro" id="IPR001135">
    <property type="entry name" value="NADH_Q_OxRdtase_suD"/>
</dbReference>
<sequence>MEEMRQSIRIMLQCMNNMPGGEVRTDDAKIVPPLRGEMKESMEALINHFKLFTEGYRVPPGETYTAIEHPKGEFGVYLVSDGSTRPYRCKIRAPGFPHLAAIDKLCKAGLLADVVAVIGKNIHFLFHPLRCSSSFILLIVYDSPLHEKFRYHHGH</sequence>
<dbReference type="SUPFAM" id="SSF56762">
    <property type="entry name" value="HydB/Nqo4-like"/>
    <property type="match status" value="1"/>
</dbReference>
<accession>A0A3P6UC61</accession>
<evidence type="ECO:0000256" key="2">
    <source>
        <dbReference type="ARBA" id="ARBA00030505"/>
    </source>
</evidence>
<dbReference type="Proteomes" id="UP000281553">
    <property type="component" value="Unassembled WGS sequence"/>
</dbReference>
<proteinExistence type="inferred from homology"/>
<evidence type="ECO:0000313" key="5">
    <source>
        <dbReference type="EMBL" id="VDK75884.1"/>
    </source>
</evidence>
<evidence type="ECO:0000256" key="3">
    <source>
        <dbReference type="ARBA" id="ARBA00031562"/>
    </source>
</evidence>
<dbReference type="InterPro" id="IPR022885">
    <property type="entry name" value="NDH1_su_D/H"/>
</dbReference>
<feature type="domain" description="NADH-quinone oxidoreductase subunit D" evidence="4">
    <location>
        <begin position="1"/>
        <end position="119"/>
    </location>
</feature>
<dbReference type="GO" id="GO:0048038">
    <property type="term" value="F:quinone binding"/>
    <property type="evidence" value="ECO:0007669"/>
    <property type="project" value="InterPro"/>
</dbReference>
<name>A0A3P6UC61_DIBLA</name>
<gene>
    <name evidence="5" type="ORF">DILT_LOCUS2702</name>
</gene>
<evidence type="ECO:0000259" key="4">
    <source>
        <dbReference type="Pfam" id="PF00346"/>
    </source>
</evidence>
<dbReference type="GO" id="GO:0006120">
    <property type="term" value="P:mitochondrial electron transport, NADH to ubiquinone"/>
    <property type="evidence" value="ECO:0007669"/>
    <property type="project" value="TreeGrafter"/>
</dbReference>
<dbReference type="OrthoDB" id="1009at2759"/>
<dbReference type="PANTHER" id="PTHR11993">
    <property type="entry name" value="NADH-UBIQUINONE OXIDOREDUCTASE 49 KDA SUBUNIT"/>
    <property type="match status" value="1"/>
</dbReference>
<organism evidence="5 6">
    <name type="scientific">Dibothriocephalus latus</name>
    <name type="common">Fish tapeworm</name>
    <name type="synonym">Diphyllobothrium latum</name>
    <dbReference type="NCBI Taxonomy" id="60516"/>
    <lineage>
        <taxon>Eukaryota</taxon>
        <taxon>Metazoa</taxon>
        <taxon>Spiralia</taxon>
        <taxon>Lophotrochozoa</taxon>
        <taxon>Platyhelminthes</taxon>
        <taxon>Cestoda</taxon>
        <taxon>Eucestoda</taxon>
        <taxon>Diphyllobothriidea</taxon>
        <taxon>Diphyllobothriidae</taxon>
        <taxon>Dibothriocephalus</taxon>
    </lineage>
</organism>
<protein>
    <recommendedName>
        <fullName evidence="2">Complex I-49kD</fullName>
    </recommendedName>
    <alternativeName>
        <fullName evidence="3">NADH-ubiquinone oxidoreductase 49 kDa subunit</fullName>
    </alternativeName>
</protein>
<dbReference type="GO" id="GO:0016651">
    <property type="term" value="F:oxidoreductase activity, acting on NAD(P)H"/>
    <property type="evidence" value="ECO:0007669"/>
    <property type="project" value="InterPro"/>
</dbReference>
<dbReference type="Gene3D" id="1.10.645.10">
    <property type="entry name" value="Cytochrome-c3 Hydrogenase, chain B"/>
    <property type="match status" value="1"/>
</dbReference>
<dbReference type="AlphaFoldDB" id="A0A3P6UC61"/>
<dbReference type="GO" id="GO:0005739">
    <property type="term" value="C:mitochondrion"/>
    <property type="evidence" value="ECO:0007669"/>
    <property type="project" value="GOC"/>
</dbReference>
<comment type="similarity">
    <text evidence="1">Belongs to the complex I 49 kDa subunit family.</text>
</comment>
<dbReference type="GO" id="GO:0051287">
    <property type="term" value="F:NAD binding"/>
    <property type="evidence" value="ECO:0007669"/>
    <property type="project" value="InterPro"/>
</dbReference>